<dbReference type="RefSeq" id="WP_072337252.1">
    <property type="nucleotide sequence ID" value="NZ_CALJDE010000004.1"/>
</dbReference>
<dbReference type="PANTHER" id="PTHR39321:SF3">
    <property type="entry name" value="PHOSPHOPANTETHEINE ADENYLYLTRANSFERASE"/>
    <property type="match status" value="1"/>
</dbReference>
<evidence type="ECO:0000256" key="2">
    <source>
        <dbReference type="ARBA" id="ARBA00005019"/>
    </source>
</evidence>
<evidence type="ECO:0000256" key="9">
    <source>
        <dbReference type="ARBA" id="ARBA00023027"/>
    </source>
</evidence>
<evidence type="ECO:0000256" key="7">
    <source>
        <dbReference type="ARBA" id="ARBA00022741"/>
    </source>
</evidence>
<dbReference type="GO" id="GO:0004515">
    <property type="term" value="F:nicotinate-nucleotide adenylyltransferase activity"/>
    <property type="evidence" value="ECO:0007669"/>
    <property type="project" value="UniProtKB-UniRule"/>
</dbReference>
<dbReference type="PANTHER" id="PTHR39321">
    <property type="entry name" value="NICOTINATE-NUCLEOTIDE ADENYLYLTRANSFERASE-RELATED"/>
    <property type="match status" value="1"/>
</dbReference>
<dbReference type="CDD" id="cd02165">
    <property type="entry name" value="NMNAT"/>
    <property type="match status" value="1"/>
</dbReference>
<evidence type="ECO:0000259" key="12">
    <source>
        <dbReference type="Pfam" id="PF01467"/>
    </source>
</evidence>
<comment type="similarity">
    <text evidence="3 11">Belongs to the NadD family.</text>
</comment>
<dbReference type="AlphaFoldDB" id="A0A1K1LHY8"/>
<dbReference type="GO" id="GO:0009435">
    <property type="term" value="P:NAD+ biosynthetic process"/>
    <property type="evidence" value="ECO:0007669"/>
    <property type="project" value="UniProtKB-UniRule"/>
</dbReference>
<dbReference type="GO" id="GO:0005524">
    <property type="term" value="F:ATP binding"/>
    <property type="evidence" value="ECO:0007669"/>
    <property type="project" value="UniProtKB-KW"/>
</dbReference>
<keyword evidence="5 11" id="KW-0808">Transferase</keyword>
<dbReference type="EC" id="2.7.7.18" evidence="11"/>
<evidence type="ECO:0000256" key="11">
    <source>
        <dbReference type="HAMAP-Rule" id="MF_00244"/>
    </source>
</evidence>
<evidence type="ECO:0000256" key="5">
    <source>
        <dbReference type="ARBA" id="ARBA00022679"/>
    </source>
</evidence>
<keyword evidence="14" id="KW-1185">Reference proteome</keyword>
<dbReference type="KEGG" id="dpg:DESPIGER_2506"/>
<comment type="pathway">
    <text evidence="2 11">Cofactor biosynthesis; NAD(+) biosynthesis; deamido-NAD(+) from nicotinate D-ribonucleotide: step 1/1.</text>
</comment>
<keyword evidence="9 11" id="KW-0520">NAD</keyword>
<evidence type="ECO:0000256" key="10">
    <source>
        <dbReference type="ARBA" id="ARBA00048721"/>
    </source>
</evidence>
<dbReference type="Proteomes" id="UP000186323">
    <property type="component" value="Chromosome I"/>
</dbReference>
<dbReference type="UniPathway" id="UPA00253">
    <property type="reaction ID" value="UER00332"/>
</dbReference>
<evidence type="ECO:0000256" key="1">
    <source>
        <dbReference type="ARBA" id="ARBA00002324"/>
    </source>
</evidence>
<dbReference type="InterPro" id="IPR005248">
    <property type="entry name" value="NadD/NMNAT"/>
</dbReference>
<dbReference type="InterPro" id="IPR004821">
    <property type="entry name" value="Cyt_trans-like"/>
</dbReference>
<reference evidence="14" key="1">
    <citation type="submission" date="2016-10" db="EMBL/GenBank/DDBJ databases">
        <authorList>
            <person name="Wegmann U."/>
        </authorList>
    </citation>
    <scope>NUCLEOTIDE SEQUENCE [LARGE SCALE GENOMIC DNA]</scope>
</reference>
<comment type="catalytic activity">
    <reaction evidence="10 11">
        <text>nicotinate beta-D-ribonucleotide + ATP + H(+) = deamido-NAD(+) + diphosphate</text>
        <dbReference type="Rhea" id="RHEA:22860"/>
        <dbReference type="ChEBI" id="CHEBI:15378"/>
        <dbReference type="ChEBI" id="CHEBI:30616"/>
        <dbReference type="ChEBI" id="CHEBI:33019"/>
        <dbReference type="ChEBI" id="CHEBI:57502"/>
        <dbReference type="ChEBI" id="CHEBI:58437"/>
        <dbReference type="EC" id="2.7.7.18"/>
    </reaction>
</comment>
<dbReference type="SUPFAM" id="SSF52374">
    <property type="entry name" value="Nucleotidylyl transferase"/>
    <property type="match status" value="1"/>
</dbReference>
<accession>A0A1K1LHY8</accession>
<evidence type="ECO:0000256" key="6">
    <source>
        <dbReference type="ARBA" id="ARBA00022695"/>
    </source>
</evidence>
<name>A0A1K1LHY8_9BACT</name>
<keyword evidence="7 11" id="KW-0547">Nucleotide-binding</keyword>
<keyword evidence="8 11" id="KW-0067">ATP-binding</keyword>
<sequence length="237" mass="25975">MDGIKAAGRALFGGSFNPPHVGHLRLAIEMAETLRPLAAGVELTPCATPPHKVAGGLLPFDLRAAMVEACLDGLPGLSCNRMEAGRPGLSYTWDTLRACREETPERPLFFILGSPDYALLPHWHRGLELPCLCQLVVVPRGEGSEKNFLAATQSMWPGAQPCEPVLPGSRRMRLPGGGLVHFVPLPWISVSASRIRHRWLHGLNVDFLVPRPVLDLLDAHRETVLAHWLPEPRPDEA</sequence>
<keyword evidence="4 11" id="KW-0662">Pyridine nucleotide biosynthesis</keyword>
<dbReference type="InterPro" id="IPR014729">
    <property type="entry name" value="Rossmann-like_a/b/a_fold"/>
</dbReference>
<dbReference type="Gene3D" id="3.40.50.620">
    <property type="entry name" value="HUPs"/>
    <property type="match status" value="1"/>
</dbReference>
<protein>
    <recommendedName>
        <fullName evidence="11">Probable nicotinate-nucleotide adenylyltransferase</fullName>
        <ecNumber evidence="11">2.7.7.18</ecNumber>
    </recommendedName>
    <alternativeName>
        <fullName evidence="11">Deamido-NAD(+) diphosphorylase</fullName>
    </alternativeName>
    <alternativeName>
        <fullName evidence="11">Deamido-NAD(+) pyrophosphorylase</fullName>
    </alternativeName>
    <alternativeName>
        <fullName evidence="11">Nicotinate mononucleotide adenylyltransferase</fullName>
        <shortName evidence="11">NaMN adenylyltransferase</shortName>
    </alternativeName>
</protein>
<feature type="domain" description="Cytidyltransferase-like" evidence="12">
    <location>
        <begin position="11"/>
        <end position="198"/>
    </location>
</feature>
<proteinExistence type="inferred from homology"/>
<comment type="function">
    <text evidence="1 11">Catalyzes the reversible adenylation of nicotinate mononucleotide (NaMN) to nicotinic acid adenine dinucleotide (NaAD).</text>
</comment>
<organism evidence="13 14">
    <name type="scientific">Desulfovibrio piger</name>
    <dbReference type="NCBI Taxonomy" id="901"/>
    <lineage>
        <taxon>Bacteria</taxon>
        <taxon>Pseudomonadati</taxon>
        <taxon>Thermodesulfobacteriota</taxon>
        <taxon>Desulfovibrionia</taxon>
        <taxon>Desulfovibrionales</taxon>
        <taxon>Desulfovibrionaceae</taxon>
        <taxon>Desulfovibrio</taxon>
    </lineage>
</organism>
<evidence type="ECO:0000313" key="14">
    <source>
        <dbReference type="Proteomes" id="UP000186323"/>
    </source>
</evidence>
<dbReference type="HAMAP" id="MF_00244">
    <property type="entry name" value="NaMN_adenylyltr"/>
    <property type="match status" value="1"/>
</dbReference>
<evidence type="ECO:0000313" key="13">
    <source>
        <dbReference type="EMBL" id="SFV74323.1"/>
    </source>
</evidence>
<gene>
    <name evidence="11" type="primary">nadD</name>
    <name evidence="13" type="ORF">DESPIGER_2506</name>
</gene>
<dbReference type="EMBL" id="LT630450">
    <property type="protein sequence ID" value="SFV74323.1"/>
    <property type="molecule type" value="Genomic_DNA"/>
</dbReference>
<evidence type="ECO:0000256" key="4">
    <source>
        <dbReference type="ARBA" id="ARBA00022642"/>
    </source>
</evidence>
<keyword evidence="6 11" id="KW-0548">Nucleotidyltransferase</keyword>
<evidence type="ECO:0000256" key="3">
    <source>
        <dbReference type="ARBA" id="ARBA00009014"/>
    </source>
</evidence>
<evidence type="ECO:0000256" key="8">
    <source>
        <dbReference type="ARBA" id="ARBA00022840"/>
    </source>
</evidence>
<dbReference type="Pfam" id="PF01467">
    <property type="entry name" value="CTP_transf_like"/>
    <property type="match status" value="1"/>
</dbReference>